<keyword evidence="4" id="KW-0479">Metal-binding</keyword>
<evidence type="ECO:0000256" key="3">
    <source>
        <dbReference type="PIRSR" id="PIRSR605511-1"/>
    </source>
</evidence>
<reference evidence="7" key="2">
    <citation type="submission" date="2023-01" db="EMBL/GenBank/DDBJ databases">
        <authorList>
            <person name="Sun Q."/>
            <person name="Evtushenko L."/>
        </authorList>
    </citation>
    <scope>NUCLEOTIDE SEQUENCE</scope>
    <source>
        <strain evidence="7">VKM Ac-1321</strain>
    </source>
</reference>
<dbReference type="InterPro" id="IPR000772">
    <property type="entry name" value="Ricin_B_lectin"/>
</dbReference>
<reference evidence="7" key="1">
    <citation type="journal article" date="2014" name="Int. J. Syst. Evol. Microbiol.">
        <title>Complete genome sequence of Corynebacterium casei LMG S-19264T (=DSM 44701T), isolated from a smear-ripened cheese.</title>
        <authorList>
            <consortium name="US DOE Joint Genome Institute (JGI-PGF)"/>
            <person name="Walter F."/>
            <person name="Albersmeier A."/>
            <person name="Kalinowski J."/>
            <person name="Ruckert C."/>
        </authorList>
    </citation>
    <scope>NUCLEOTIDE SEQUENCE</scope>
    <source>
        <strain evidence="7">VKM Ac-1321</strain>
    </source>
</reference>
<feature type="active site" description="Proton donor/acceptor" evidence="3">
    <location>
        <position position="417"/>
    </location>
</feature>
<gene>
    <name evidence="7" type="ORF">GCM10017581_096180</name>
</gene>
<keyword evidence="8" id="KW-1185">Reference proteome</keyword>
<dbReference type="AlphaFoldDB" id="A0A9W6NSP5"/>
<dbReference type="InterPro" id="IPR013658">
    <property type="entry name" value="SGL"/>
</dbReference>
<dbReference type="PANTHER" id="PTHR47572">
    <property type="entry name" value="LIPOPROTEIN-RELATED"/>
    <property type="match status" value="1"/>
</dbReference>
<dbReference type="PANTHER" id="PTHR47572:SF4">
    <property type="entry name" value="LACTONASE DRP35"/>
    <property type="match status" value="1"/>
</dbReference>
<dbReference type="RefSeq" id="WP_261965205.1">
    <property type="nucleotide sequence ID" value="NZ_BAAAXA010000001.1"/>
</dbReference>
<dbReference type="Pfam" id="PF08450">
    <property type="entry name" value="SGL"/>
    <property type="match status" value="1"/>
</dbReference>
<evidence type="ECO:0000256" key="4">
    <source>
        <dbReference type="PIRSR" id="PIRSR605511-2"/>
    </source>
</evidence>
<proteinExistence type="inferred from homology"/>
<evidence type="ECO:0000259" key="6">
    <source>
        <dbReference type="SMART" id="SM00458"/>
    </source>
</evidence>
<comment type="caution">
    <text evidence="7">The sequence shown here is derived from an EMBL/GenBank/DDBJ whole genome shotgun (WGS) entry which is preliminary data.</text>
</comment>
<dbReference type="PRINTS" id="PR01790">
    <property type="entry name" value="SMP30FAMILY"/>
</dbReference>
<dbReference type="Gene3D" id="2.120.10.30">
    <property type="entry name" value="TolB, C-terminal domain"/>
    <property type="match status" value="1"/>
</dbReference>
<evidence type="ECO:0000313" key="8">
    <source>
        <dbReference type="Proteomes" id="UP001143480"/>
    </source>
</evidence>
<comment type="cofactor">
    <cofactor evidence="4">
        <name>Zn(2+)</name>
        <dbReference type="ChEBI" id="CHEBI:29105"/>
    </cofactor>
    <text evidence="4">Binds 1 divalent metal cation per subunit.</text>
</comment>
<feature type="binding site" evidence="4">
    <location>
        <position position="372"/>
    </location>
    <ligand>
        <name>a divalent metal cation</name>
        <dbReference type="ChEBI" id="CHEBI:60240"/>
    </ligand>
</feature>
<dbReference type="EMBL" id="BSFP01000115">
    <property type="protein sequence ID" value="GLL07859.1"/>
    <property type="molecule type" value="Genomic_DNA"/>
</dbReference>
<feature type="binding site" evidence="4">
    <location>
        <position position="321"/>
    </location>
    <ligand>
        <name>substrate</name>
    </ligand>
</feature>
<dbReference type="SUPFAM" id="SSF50370">
    <property type="entry name" value="Ricin B-like lectins"/>
    <property type="match status" value="1"/>
</dbReference>
<organism evidence="7 8">
    <name type="scientific">Dactylosporangium matsuzakiense</name>
    <dbReference type="NCBI Taxonomy" id="53360"/>
    <lineage>
        <taxon>Bacteria</taxon>
        <taxon>Bacillati</taxon>
        <taxon>Actinomycetota</taxon>
        <taxon>Actinomycetes</taxon>
        <taxon>Micromonosporales</taxon>
        <taxon>Micromonosporaceae</taxon>
        <taxon>Dactylosporangium</taxon>
    </lineage>
</organism>
<feature type="binding site" evidence="4">
    <location>
        <position position="225"/>
    </location>
    <ligand>
        <name>a divalent metal cation</name>
        <dbReference type="ChEBI" id="CHEBI:60240"/>
    </ligand>
</feature>
<comment type="similarity">
    <text evidence="1">Belongs to the SMP-30/CGR1 family.</text>
</comment>
<evidence type="ECO:0000256" key="1">
    <source>
        <dbReference type="ARBA" id="ARBA00008853"/>
    </source>
</evidence>
<feature type="region of interest" description="Disordered" evidence="5">
    <location>
        <begin position="167"/>
        <end position="205"/>
    </location>
</feature>
<dbReference type="GO" id="GO:0016787">
    <property type="term" value="F:hydrolase activity"/>
    <property type="evidence" value="ECO:0007669"/>
    <property type="project" value="UniProtKB-KW"/>
</dbReference>
<protein>
    <recommendedName>
        <fullName evidence="6">Ricin B lectin domain-containing protein</fullName>
    </recommendedName>
</protein>
<keyword evidence="4" id="KW-0862">Zinc</keyword>
<evidence type="ECO:0000313" key="7">
    <source>
        <dbReference type="EMBL" id="GLL07859.1"/>
    </source>
</evidence>
<dbReference type="Pfam" id="PF00652">
    <property type="entry name" value="Ricin_B_lectin"/>
    <property type="match status" value="1"/>
</dbReference>
<dbReference type="CDD" id="cd23418">
    <property type="entry name" value="beta-trefoil_Ricin_XLN-like"/>
    <property type="match status" value="1"/>
</dbReference>
<evidence type="ECO:0000256" key="2">
    <source>
        <dbReference type="ARBA" id="ARBA00022801"/>
    </source>
</evidence>
<feature type="compositionally biased region" description="Low complexity" evidence="5">
    <location>
        <begin position="173"/>
        <end position="205"/>
    </location>
</feature>
<dbReference type="Proteomes" id="UP001143480">
    <property type="component" value="Unassembled WGS sequence"/>
</dbReference>
<dbReference type="InterPro" id="IPR035992">
    <property type="entry name" value="Ricin_B-like_lectins"/>
</dbReference>
<dbReference type="SUPFAM" id="SSF63829">
    <property type="entry name" value="Calcium-dependent phosphotriesterase"/>
    <property type="match status" value="1"/>
</dbReference>
<dbReference type="InterPro" id="IPR005511">
    <property type="entry name" value="SMP-30"/>
</dbReference>
<dbReference type="InterPro" id="IPR011042">
    <property type="entry name" value="6-blade_b-propeller_TolB-like"/>
</dbReference>
<dbReference type="PROSITE" id="PS50231">
    <property type="entry name" value="RICIN_B_LECTIN"/>
    <property type="match status" value="1"/>
</dbReference>
<feature type="domain" description="Ricin B lectin" evidence="6">
    <location>
        <begin position="46"/>
        <end position="174"/>
    </location>
</feature>
<dbReference type="PROSITE" id="PS51318">
    <property type="entry name" value="TAT"/>
    <property type="match status" value="1"/>
</dbReference>
<accession>A0A9W6NSP5</accession>
<dbReference type="InterPro" id="IPR051262">
    <property type="entry name" value="SMP-30/CGR1_Lactonase"/>
</dbReference>
<feature type="binding site" evidence="4">
    <location>
        <position position="417"/>
    </location>
    <ligand>
        <name>a divalent metal cation</name>
        <dbReference type="ChEBI" id="CHEBI:60240"/>
    </ligand>
</feature>
<name>A0A9W6NSP5_9ACTN</name>
<sequence length="494" mass="50420">MTSSNNGHRRQRRTAAGIGALAALAVLAGVVLATRAPALAATIGPGQTAPIVGVQSGRCLDVSGAGTANGAATQLWDCTGGTNQRWTYTADRQLTVYGSKCLDAYGHGTTNGTAVVIWDCNGQTNQQWSVNADGTVTGVQSGLCLTPRSAGTAGGTRVVLWTCGGGAEQQWRSPGTSGPSSSPSNGPSVSPSASAPAPACSSSAGPLPAPSMSATLLRGGFAFTEGPTWVANPGYLLFSDLQSATGSEGVQPSNIWRYTPQSTFEQFIPNAGSNGLAVTADGTRIIAATHDQRSVSAYSLADHARTSVASQYNGKLFNSPNDLTIAADGTVYFTDPNYQRGNRPDAMSGMTGVFRVRNGQVELVDGGLRQPNGIALSPDGRTLYVAAMGTNQIVKYPIGADGTIGARSVFTSINGPDGVTIDCAGNLYWASNPEGTVHVYAPSGAQLGVITVGRATTNAAFGGADGRTLFITSGTPSSGAGLYSVRLNLPGNPY</sequence>
<dbReference type="SMART" id="SM00458">
    <property type="entry name" value="RICIN"/>
    <property type="match status" value="1"/>
</dbReference>
<dbReference type="InterPro" id="IPR006311">
    <property type="entry name" value="TAT_signal"/>
</dbReference>
<dbReference type="GO" id="GO:0046872">
    <property type="term" value="F:metal ion binding"/>
    <property type="evidence" value="ECO:0007669"/>
    <property type="project" value="UniProtKB-KW"/>
</dbReference>
<evidence type="ECO:0000256" key="5">
    <source>
        <dbReference type="SAM" id="MobiDB-lite"/>
    </source>
</evidence>
<keyword evidence="2" id="KW-0378">Hydrolase</keyword>
<dbReference type="Gene3D" id="2.80.10.50">
    <property type="match status" value="1"/>
</dbReference>